<organism evidence="4 5">
    <name type="scientific">Neogobius melanostomus</name>
    <name type="common">round goby</name>
    <dbReference type="NCBI Taxonomy" id="47308"/>
    <lineage>
        <taxon>Eukaryota</taxon>
        <taxon>Metazoa</taxon>
        <taxon>Chordata</taxon>
        <taxon>Craniata</taxon>
        <taxon>Vertebrata</taxon>
        <taxon>Euteleostomi</taxon>
        <taxon>Actinopterygii</taxon>
        <taxon>Neopterygii</taxon>
        <taxon>Teleostei</taxon>
        <taxon>Neoteleostei</taxon>
        <taxon>Acanthomorphata</taxon>
        <taxon>Gobiaria</taxon>
        <taxon>Gobiiformes</taxon>
        <taxon>Gobioidei</taxon>
        <taxon>Gobiidae</taxon>
        <taxon>Benthophilinae</taxon>
        <taxon>Neogobiini</taxon>
        <taxon>Neogobius</taxon>
    </lineage>
</organism>
<dbReference type="FunFam" id="1.20.58.900:FF:000001">
    <property type="entry name" value="RUN and FYVE domain containing 2"/>
    <property type="match status" value="1"/>
</dbReference>
<dbReference type="InterPro" id="IPR047335">
    <property type="entry name" value="RUFY1-3"/>
</dbReference>
<dbReference type="Pfam" id="PF02759">
    <property type="entry name" value="RUN"/>
    <property type="match status" value="1"/>
</dbReference>
<dbReference type="InterPro" id="IPR037213">
    <property type="entry name" value="Run_dom_sf"/>
</dbReference>
<dbReference type="PROSITE" id="PS50826">
    <property type="entry name" value="RUN"/>
    <property type="match status" value="1"/>
</dbReference>
<evidence type="ECO:0000259" key="3">
    <source>
        <dbReference type="PROSITE" id="PS50826"/>
    </source>
</evidence>
<dbReference type="PANTHER" id="PTHR45956">
    <property type="entry name" value="RUN AND FYVE DOMAIN-CONTAINING PROTEIN 2-LIKE PROTEIN"/>
    <property type="match status" value="1"/>
</dbReference>
<feature type="domain" description="RUN" evidence="3">
    <location>
        <begin position="31"/>
        <end position="163"/>
    </location>
</feature>
<dbReference type="AlphaFoldDB" id="A0A8C6UWZ9"/>
<evidence type="ECO:0000256" key="2">
    <source>
        <dbReference type="SAM" id="Coils"/>
    </source>
</evidence>
<dbReference type="Proteomes" id="UP000694523">
    <property type="component" value="Unplaced"/>
</dbReference>
<reference evidence="4" key="2">
    <citation type="submission" date="2025-09" db="UniProtKB">
        <authorList>
            <consortium name="Ensembl"/>
        </authorList>
    </citation>
    <scope>IDENTIFICATION</scope>
</reference>
<evidence type="ECO:0000256" key="1">
    <source>
        <dbReference type="ARBA" id="ARBA00023054"/>
    </source>
</evidence>
<protein>
    <submittedName>
        <fullName evidence="4">RUN and FYVE domain containing 2</fullName>
    </submittedName>
</protein>
<evidence type="ECO:0000313" key="4">
    <source>
        <dbReference type="Ensembl" id="ENSNMLP00000042484.1"/>
    </source>
</evidence>
<proteinExistence type="predicted"/>
<evidence type="ECO:0000313" key="5">
    <source>
        <dbReference type="Proteomes" id="UP000694523"/>
    </source>
</evidence>
<dbReference type="CDD" id="cd17695">
    <property type="entry name" value="RUN_RUFY2"/>
    <property type="match status" value="1"/>
</dbReference>
<dbReference type="SUPFAM" id="SSF140741">
    <property type="entry name" value="RUN domain-like"/>
    <property type="match status" value="1"/>
</dbReference>
<dbReference type="Ensembl" id="ENSNMLT00000047193.1">
    <property type="protein sequence ID" value="ENSNMLP00000042484.1"/>
    <property type="gene ID" value="ENSNMLG00000025891.1"/>
</dbReference>
<dbReference type="SMART" id="SM00593">
    <property type="entry name" value="RUN"/>
    <property type="match status" value="1"/>
</dbReference>
<dbReference type="InterPro" id="IPR004012">
    <property type="entry name" value="Run_dom"/>
</dbReference>
<feature type="coiled-coil region" evidence="2">
    <location>
        <begin position="496"/>
        <end position="523"/>
    </location>
</feature>
<keyword evidence="5" id="KW-1185">Reference proteome</keyword>
<dbReference type="Gene3D" id="1.20.58.900">
    <property type="match status" value="1"/>
</dbReference>
<dbReference type="PANTHER" id="PTHR45956:SF3">
    <property type="entry name" value="RUN AND FYVE DOMAIN-CONTAINING PROTEIN 2"/>
    <property type="match status" value="1"/>
</dbReference>
<name>A0A8C6UWZ9_9GOBI</name>
<sequence>MAMERANLLNMAKLSIKGLIESALSFGRTLDSDYPPLQQFFVVMEHCLKHGLKVKKSFLGFNKSLWGPLELVDKLCPEAGEISASVRDLPGLKTPLGRARAWLRLALMQKRLADYLRLLITRKDLLSDFYENSALMLEEEGAVIVGLLVGLNVIDANLCVKGEDLDSQVGVIDFSMYLKSDIDDYRSEERNSQIATILDQKNYIEELNRQLNTTVHGLQGRVDSLEKSNSKLIEELAIAKNNIIKLQEENQQLRSENSLILLKTQQHLEVTQGDVSVERDTYKQSREGLDEMYNEARRQLKEECQLRQDVENELVVQVSMKQEMELAMKLLEKDIHEKQDTLIGLRHQLDEVKAINVEMYQKMQTSDDEMKKKTDMISRLEEKTNQITATMKQLEQRLQEAERHRTSAEEGTRRFKLDFANKADSLQRQIAQREKQLQHLETDLKIEREWRQTLQNDLDQERDTVAQLNAEALQINGLKKEFHRLHDENIQLKSICEDQEQALEELGSKLSESKLKIEDIKEANKALQVLVWLKDKDATHCKLCEKEFSISRRKASSSFLHQHNILFEFCIVCVRSITVETVGRFSVTVALTMSCRCPPPPNRCECATRAMPCCCSAAPPTQHSNHL</sequence>
<dbReference type="InterPro" id="IPR047332">
    <property type="entry name" value="RUN_RUFY2"/>
</dbReference>
<reference evidence="4" key="1">
    <citation type="submission" date="2025-08" db="UniProtKB">
        <authorList>
            <consortium name="Ensembl"/>
        </authorList>
    </citation>
    <scope>IDENTIFICATION</scope>
</reference>
<feature type="coiled-coil region" evidence="2">
    <location>
        <begin position="215"/>
        <end position="471"/>
    </location>
</feature>
<accession>A0A8C6UWZ9</accession>
<dbReference type="Gene3D" id="1.20.5.170">
    <property type="match status" value="2"/>
</dbReference>
<dbReference type="GO" id="GO:0005737">
    <property type="term" value="C:cytoplasm"/>
    <property type="evidence" value="ECO:0007669"/>
    <property type="project" value="TreeGrafter"/>
</dbReference>
<keyword evidence="1 2" id="KW-0175">Coiled coil</keyword>